<name>A0ABV5JKX6_9ACTN</name>
<dbReference type="SMART" id="SM00387">
    <property type="entry name" value="HATPase_c"/>
    <property type="match status" value="1"/>
</dbReference>
<evidence type="ECO:0000256" key="9">
    <source>
        <dbReference type="ARBA" id="ARBA00022777"/>
    </source>
</evidence>
<evidence type="ECO:0000256" key="7">
    <source>
        <dbReference type="ARBA" id="ARBA00022692"/>
    </source>
</evidence>
<dbReference type="Proteomes" id="UP001589700">
    <property type="component" value="Unassembled WGS sequence"/>
</dbReference>
<dbReference type="PRINTS" id="PR00344">
    <property type="entry name" value="BCTRLSENSOR"/>
</dbReference>
<keyword evidence="8" id="KW-0547">Nucleotide-binding</keyword>
<evidence type="ECO:0000256" key="16">
    <source>
        <dbReference type="SAM" id="Phobius"/>
    </source>
</evidence>
<dbReference type="PANTHER" id="PTHR43547">
    <property type="entry name" value="TWO-COMPONENT HISTIDINE KINASE"/>
    <property type="match status" value="1"/>
</dbReference>
<dbReference type="EC" id="2.7.13.3" evidence="3"/>
<dbReference type="InterPro" id="IPR036890">
    <property type="entry name" value="HATPase_C_sf"/>
</dbReference>
<dbReference type="PROSITE" id="PS50885">
    <property type="entry name" value="HAMP"/>
    <property type="match status" value="1"/>
</dbReference>
<feature type="region of interest" description="Disordered" evidence="15">
    <location>
        <begin position="578"/>
        <end position="615"/>
    </location>
</feature>
<comment type="catalytic activity">
    <reaction evidence="1">
        <text>ATP + protein L-histidine = ADP + protein N-phospho-L-histidine.</text>
        <dbReference type="EC" id="2.7.13.3"/>
    </reaction>
</comment>
<evidence type="ECO:0000256" key="2">
    <source>
        <dbReference type="ARBA" id="ARBA00004651"/>
    </source>
</evidence>
<feature type="domain" description="Histidine kinase" evidence="17">
    <location>
        <begin position="359"/>
        <end position="576"/>
    </location>
</feature>
<sequence>MTDARPDDAAASSEDERDAHDAAAEVGQVGDTREARDRRDSREARDSRDSRDHRESRDGIDTTDSTPTLRERLADLDPGVVGSRFARAWRRSLQLRVVTSTLALSMGVILTIAFMLQSQMAAQLLSTKLDAAVEQAGRLRLTVEAQIAATDEGTSEQSRLDQARSALGERGLASGGDSVHAGTFDPILVIPDQTGRGQVVSPSGAQVPPELQALVQRGRIAYQYVTMEFRGEPAKALIIGTPTDSSIPGLELYLVYPLIAEEQTLGIMRGIVATAGLAIIVLSAAIAWIVARQVVLPVRQAASIAQRFANGHLKERMVIRGEDDVARLAMAFNDMAQSLSDQITQLEEFGDLQKRFTSDVSHELRTPLTTVRMAASIISDSAEDLDAPTKRAVELLESELDRFESLLTDLLEVSRHDAGMAELSVAEMDVRNAVHDSVETVAHIAESAGVEVEVNMPDEPVIAEADSRRVERILRNLIANALDHSESKPVTVTLGMSDAALAVSVRDRGVGLKPGEEALVFNRFWRADPSRVRRSGGTGLGLAIALEDAKLHGGRLDCWGSPGEGSCFRLTIPRRHGGTLTSSPLPLTPEDEARQNRPNQPTPLDNAPAGTEGEG</sequence>
<feature type="domain" description="HAMP" evidence="18">
    <location>
        <begin position="292"/>
        <end position="344"/>
    </location>
</feature>
<evidence type="ECO:0000256" key="8">
    <source>
        <dbReference type="ARBA" id="ARBA00022741"/>
    </source>
</evidence>
<dbReference type="Gene3D" id="1.10.287.130">
    <property type="match status" value="1"/>
</dbReference>
<organism evidence="19 20">
    <name type="scientific">Dietzia aerolata</name>
    <dbReference type="NCBI Taxonomy" id="595984"/>
    <lineage>
        <taxon>Bacteria</taxon>
        <taxon>Bacillati</taxon>
        <taxon>Actinomycetota</taxon>
        <taxon>Actinomycetes</taxon>
        <taxon>Mycobacteriales</taxon>
        <taxon>Dietziaceae</taxon>
        <taxon>Dietzia</taxon>
    </lineage>
</organism>
<keyword evidence="5" id="KW-0597">Phosphoprotein</keyword>
<dbReference type="InterPro" id="IPR036097">
    <property type="entry name" value="HisK_dim/P_sf"/>
</dbReference>
<evidence type="ECO:0000256" key="4">
    <source>
        <dbReference type="ARBA" id="ARBA00022475"/>
    </source>
</evidence>
<dbReference type="EMBL" id="JBHMDY010000001">
    <property type="protein sequence ID" value="MFB9258369.1"/>
    <property type="molecule type" value="Genomic_DNA"/>
</dbReference>
<keyword evidence="4" id="KW-1003">Cell membrane</keyword>
<dbReference type="RefSeq" id="WP_380022798.1">
    <property type="nucleotide sequence ID" value="NZ_JBHMDY010000001.1"/>
</dbReference>
<dbReference type="CDD" id="cd06225">
    <property type="entry name" value="HAMP"/>
    <property type="match status" value="1"/>
</dbReference>
<dbReference type="Pfam" id="PF02518">
    <property type="entry name" value="HATPase_c"/>
    <property type="match status" value="1"/>
</dbReference>
<dbReference type="SMART" id="SM00388">
    <property type="entry name" value="HisKA"/>
    <property type="match status" value="1"/>
</dbReference>
<reference evidence="19 20" key="1">
    <citation type="submission" date="2024-09" db="EMBL/GenBank/DDBJ databases">
        <authorList>
            <person name="Sun Q."/>
            <person name="Mori K."/>
        </authorList>
    </citation>
    <scope>NUCLEOTIDE SEQUENCE [LARGE SCALE GENOMIC DNA]</scope>
    <source>
        <strain evidence="19 20">CCM 7659</strain>
    </source>
</reference>
<dbReference type="Gene3D" id="3.30.565.10">
    <property type="entry name" value="Histidine kinase-like ATPase, C-terminal domain"/>
    <property type="match status" value="1"/>
</dbReference>
<feature type="region of interest" description="Disordered" evidence="15">
    <location>
        <begin position="1"/>
        <end position="71"/>
    </location>
</feature>
<dbReference type="InterPro" id="IPR005467">
    <property type="entry name" value="His_kinase_dom"/>
</dbReference>
<evidence type="ECO:0000256" key="3">
    <source>
        <dbReference type="ARBA" id="ARBA00012438"/>
    </source>
</evidence>
<dbReference type="InterPro" id="IPR003594">
    <property type="entry name" value="HATPase_dom"/>
</dbReference>
<dbReference type="SUPFAM" id="SSF47384">
    <property type="entry name" value="Homodimeric domain of signal transducing histidine kinase"/>
    <property type="match status" value="1"/>
</dbReference>
<keyword evidence="9 19" id="KW-0418">Kinase</keyword>
<evidence type="ECO:0000256" key="1">
    <source>
        <dbReference type="ARBA" id="ARBA00000085"/>
    </source>
</evidence>
<keyword evidence="11 16" id="KW-1133">Transmembrane helix</keyword>
<dbReference type="PROSITE" id="PS50109">
    <property type="entry name" value="HIS_KIN"/>
    <property type="match status" value="1"/>
</dbReference>
<evidence type="ECO:0000256" key="14">
    <source>
        <dbReference type="ARBA" id="ARBA00035305"/>
    </source>
</evidence>
<dbReference type="PANTHER" id="PTHR43547:SF2">
    <property type="entry name" value="HYBRID SIGNAL TRANSDUCTION HISTIDINE KINASE C"/>
    <property type="match status" value="1"/>
</dbReference>
<evidence type="ECO:0000259" key="17">
    <source>
        <dbReference type="PROSITE" id="PS50109"/>
    </source>
</evidence>
<dbReference type="SUPFAM" id="SSF158472">
    <property type="entry name" value="HAMP domain-like"/>
    <property type="match status" value="1"/>
</dbReference>
<dbReference type="InterPro" id="IPR004358">
    <property type="entry name" value="Sig_transdc_His_kin-like_C"/>
</dbReference>
<evidence type="ECO:0000256" key="13">
    <source>
        <dbReference type="ARBA" id="ARBA00023136"/>
    </source>
</evidence>
<dbReference type="Pfam" id="PF00512">
    <property type="entry name" value="HisKA"/>
    <property type="match status" value="1"/>
</dbReference>
<dbReference type="InterPro" id="IPR047669">
    <property type="entry name" value="MtrAB_MtrB"/>
</dbReference>
<evidence type="ECO:0000256" key="12">
    <source>
        <dbReference type="ARBA" id="ARBA00023012"/>
    </source>
</evidence>
<proteinExistence type="predicted"/>
<dbReference type="CDD" id="cd00075">
    <property type="entry name" value="HATPase"/>
    <property type="match status" value="1"/>
</dbReference>
<dbReference type="SMART" id="SM00304">
    <property type="entry name" value="HAMP"/>
    <property type="match status" value="1"/>
</dbReference>
<keyword evidence="13 16" id="KW-0472">Membrane</keyword>
<keyword evidence="10" id="KW-0067">ATP-binding</keyword>
<evidence type="ECO:0000256" key="11">
    <source>
        <dbReference type="ARBA" id="ARBA00022989"/>
    </source>
</evidence>
<dbReference type="Pfam" id="PF00672">
    <property type="entry name" value="HAMP"/>
    <property type="match status" value="1"/>
</dbReference>
<gene>
    <name evidence="19" type="primary">mtrB</name>
    <name evidence="19" type="ORF">ACFFVD_00950</name>
</gene>
<dbReference type="InterPro" id="IPR003661">
    <property type="entry name" value="HisK_dim/P_dom"/>
</dbReference>
<dbReference type="GO" id="GO:0016301">
    <property type="term" value="F:kinase activity"/>
    <property type="evidence" value="ECO:0007669"/>
    <property type="project" value="UniProtKB-KW"/>
</dbReference>
<protein>
    <recommendedName>
        <fullName evidence="14">Sensor histidine kinase MtrB</fullName>
        <ecNumber evidence="3">2.7.13.3</ecNumber>
    </recommendedName>
</protein>
<evidence type="ECO:0000256" key="5">
    <source>
        <dbReference type="ARBA" id="ARBA00022553"/>
    </source>
</evidence>
<feature type="compositionally biased region" description="Basic and acidic residues" evidence="15">
    <location>
        <begin position="31"/>
        <end position="60"/>
    </location>
</feature>
<evidence type="ECO:0000313" key="19">
    <source>
        <dbReference type="EMBL" id="MFB9258369.1"/>
    </source>
</evidence>
<dbReference type="InterPro" id="IPR003660">
    <property type="entry name" value="HAMP_dom"/>
</dbReference>
<comment type="caution">
    <text evidence="19">The sequence shown here is derived from an EMBL/GenBank/DDBJ whole genome shotgun (WGS) entry which is preliminary data.</text>
</comment>
<accession>A0ABV5JKX6</accession>
<keyword evidence="6" id="KW-0808">Transferase</keyword>
<dbReference type="Gene3D" id="6.10.340.10">
    <property type="match status" value="1"/>
</dbReference>
<dbReference type="NCBIfam" id="NF040691">
    <property type="entry name" value="MtrAB_MtrB"/>
    <property type="match status" value="1"/>
</dbReference>
<evidence type="ECO:0000256" key="6">
    <source>
        <dbReference type="ARBA" id="ARBA00022679"/>
    </source>
</evidence>
<dbReference type="CDD" id="cd00082">
    <property type="entry name" value="HisKA"/>
    <property type="match status" value="1"/>
</dbReference>
<evidence type="ECO:0000259" key="18">
    <source>
        <dbReference type="PROSITE" id="PS50885"/>
    </source>
</evidence>
<dbReference type="SUPFAM" id="SSF55874">
    <property type="entry name" value="ATPase domain of HSP90 chaperone/DNA topoisomerase II/histidine kinase"/>
    <property type="match status" value="1"/>
</dbReference>
<comment type="subcellular location">
    <subcellularLocation>
        <location evidence="2">Cell membrane</location>
        <topology evidence="2">Multi-pass membrane protein</topology>
    </subcellularLocation>
</comment>
<keyword evidence="20" id="KW-1185">Reference proteome</keyword>
<feature type="transmembrane region" description="Helical" evidence="16">
    <location>
        <begin position="93"/>
        <end position="116"/>
    </location>
</feature>
<keyword evidence="12" id="KW-0902">Two-component regulatory system</keyword>
<evidence type="ECO:0000256" key="10">
    <source>
        <dbReference type="ARBA" id="ARBA00022840"/>
    </source>
</evidence>
<keyword evidence="7 16" id="KW-0812">Transmembrane</keyword>
<evidence type="ECO:0000256" key="15">
    <source>
        <dbReference type="SAM" id="MobiDB-lite"/>
    </source>
</evidence>
<evidence type="ECO:0000313" key="20">
    <source>
        <dbReference type="Proteomes" id="UP001589700"/>
    </source>
</evidence>